<dbReference type="SUPFAM" id="SSF46894">
    <property type="entry name" value="C-terminal effector domain of the bipartite response regulators"/>
    <property type="match status" value="1"/>
</dbReference>
<dbReference type="Pfam" id="PF00486">
    <property type="entry name" value="Trans_reg_C"/>
    <property type="match status" value="1"/>
</dbReference>
<keyword evidence="3" id="KW-0805">Transcription regulation</keyword>
<dbReference type="PRINTS" id="PR00364">
    <property type="entry name" value="DISEASERSIST"/>
</dbReference>
<dbReference type="FunFam" id="1.25.40.10:FF:000222">
    <property type="entry name" value="SARP family transcriptional regulator"/>
    <property type="match status" value="1"/>
</dbReference>
<evidence type="ECO:0000256" key="6">
    <source>
        <dbReference type="PROSITE-ProRule" id="PRU01091"/>
    </source>
</evidence>
<evidence type="ECO:0000313" key="9">
    <source>
        <dbReference type="Proteomes" id="UP000641932"/>
    </source>
</evidence>
<evidence type="ECO:0000256" key="4">
    <source>
        <dbReference type="ARBA" id="ARBA00023125"/>
    </source>
</evidence>
<dbReference type="GO" id="GO:0003677">
    <property type="term" value="F:DNA binding"/>
    <property type="evidence" value="ECO:0007669"/>
    <property type="project" value="UniProtKB-UniRule"/>
</dbReference>
<dbReference type="PANTHER" id="PTHR47691">
    <property type="entry name" value="REGULATOR-RELATED"/>
    <property type="match status" value="1"/>
</dbReference>
<sequence>MILGATEARDEHGGAVALGGARLRALLAALALRPGRPVPVDVLIDEVWGADPPQDAPNALQALVSRLRRGLGRDAISSGPGGYRLHAEPDDVDLFAFERLTARAGAALDSGDPEAATCLLDEALALWRGPVLADLPDRAAAAARPEGLRVTALHRRAEAELALGRHDEVLPQLQELVAEHPLREPFRALLIRALRAAGRQADALAAYENARHTLVERLGADPGPELRALHEELLREEAPRPEPPRRRRRGNLRARLTSFVGRESELRSIRDELERARLVTLTGPGGSGKTRLSEEVADDLQTHYCDGVWIAELAPVEHPAAVPGTVLNALGGRATTVYSRARDGITALDSADPSARLLEHCANRRLLLVLDNCEHLIAACADLADTLLAACPGITVLATSREPLGVPGEAVRPVEPLPPPTAHRLFAERAAAVRPGFDPDEDRAAVAEICRRLDGLPLAIELAAARLRLLTPRQIADRLDNRFRLLTLGSRTALPRQQTLRAVVDWSWELLTEPERTLLRRLSVFAGGCTLASAEEVCSGEGIEREDVLDLLGALVDKSLLVAEQSRELPEDGFRYRMLETIHEYASEKAAGSPDQAATADRHAAGVREFVRVAEPHLKSAGQLRWFARLEAEHDNIRAALRHCLTQRDEESALAITNAMSWFWVLRNYRDEATAWLTAAVALGSPDGPGQPLDPDDPLYWPRMDARLYLLFYVAEAKGESSRRTRENAELSHMIIDAYGGSGPHMARMPGVLWAFAGFMAFGSPQVLPRARKTVAACRQYGGAWELAMALLLCALLSTDQYGGLKDSDRDVDEAMALLGDVGDLWVRAQLLGAKAEINTFRGDYDAAHQRYEEAIRLSEELGADHERPFLTVRLADLAYRAGDFDEAEKLMRAAEEESETYGVWDARTYSRYLAAAVHLRRKRVADARAQVELARREADQGAPPPMFTAAVACLSARLDLLDGNAARARLNCRQALDIALQDKCDERLYATILEAATLIDAEHGDPARAARLLGAATAMRAGLPRSVPEQDDVEAALELLRPVLPAQALAAALAEGERLSGAEAAALFGEA</sequence>
<dbReference type="SUPFAM" id="SSF48452">
    <property type="entry name" value="TPR-like"/>
    <property type="match status" value="2"/>
</dbReference>
<dbReference type="InterPro" id="IPR011990">
    <property type="entry name" value="TPR-like_helical_dom_sf"/>
</dbReference>
<evidence type="ECO:0000259" key="7">
    <source>
        <dbReference type="PROSITE" id="PS51755"/>
    </source>
</evidence>
<keyword evidence="4 6" id="KW-0238">DNA-binding</keyword>
<dbReference type="GO" id="GO:0000160">
    <property type="term" value="P:phosphorelay signal transduction system"/>
    <property type="evidence" value="ECO:0007669"/>
    <property type="project" value="UniProtKB-KW"/>
</dbReference>
<evidence type="ECO:0000256" key="5">
    <source>
        <dbReference type="ARBA" id="ARBA00023163"/>
    </source>
</evidence>
<dbReference type="Gene3D" id="1.10.10.10">
    <property type="entry name" value="Winged helix-like DNA-binding domain superfamily/Winged helix DNA-binding domain"/>
    <property type="match status" value="1"/>
</dbReference>
<gene>
    <name evidence="8" type="ORF">GCM10012280_18710</name>
</gene>
<dbReference type="Pfam" id="PF25872">
    <property type="entry name" value="HTH_77"/>
    <property type="match status" value="1"/>
</dbReference>
<keyword evidence="9" id="KW-1185">Reference proteome</keyword>
<dbReference type="InterPro" id="IPR016032">
    <property type="entry name" value="Sig_transdc_resp-reg_C-effctor"/>
</dbReference>
<dbReference type="Gene3D" id="3.40.50.300">
    <property type="entry name" value="P-loop containing nucleotide triphosphate hydrolases"/>
    <property type="match status" value="1"/>
</dbReference>
<feature type="DNA-binding region" description="OmpR/PhoB-type" evidence="6">
    <location>
        <begin position="1"/>
        <end position="87"/>
    </location>
</feature>
<name>A0A918DWR3_9ACTN</name>
<feature type="domain" description="OmpR/PhoB-type" evidence="7">
    <location>
        <begin position="1"/>
        <end position="87"/>
    </location>
</feature>
<accession>A0A918DWR3</accession>
<dbReference type="Pfam" id="PF13191">
    <property type="entry name" value="AAA_16"/>
    <property type="match status" value="1"/>
</dbReference>
<organism evidence="8 9">
    <name type="scientific">Wenjunlia tyrosinilytica</name>
    <dbReference type="NCBI Taxonomy" id="1544741"/>
    <lineage>
        <taxon>Bacteria</taxon>
        <taxon>Bacillati</taxon>
        <taxon>Actinomycetota</taxon>
        <taxon>Actinomycetes</taxon>
        <taxon>Kitasatosporales</taxon>
        <taxon>Streptomycetaceae</taxon>
        <taxon>Wenjunlia</taxon>
    </lineage>
</organism>
<dbReference type="AlphaFoldDB" id="A0A918DWR3"/>
<proteinExistence type="inferred from homology"/>
<reference evidence="8" key="2">
    <citation type="submission" date="2020-09" db="EMBL/GenBank/DDBJ databases">
        <authorList>
            <person name="Sun Q."/>
            <person name="Zhou Y."/>
        </authorList>
    </citation>
    <scope>NUCLEOTIDE SEQUENCE</scope>
    <source>
        <strain evidence="8">CGMCC 4.7201</strain>
    </source>
</reference>
<dbReference type="EMBL" id="BMMS01000006">
    <property type="protein sequence ID" value="GGO85278.1"/>
    <property type="molecule type" value="Genomic_DNA"/>
</dbReference>
<dbReference type="CDD" id="cd15831">
    <property type="entry name" value="BTAD"/>
    <property type="match status" value="1"/>
</dbReference>
<dbReference type="SMART" id="SM00862">
    <property type="entry name" value="Trans_reg_C"/>
    <property type="match status" value="1"/>
</dbReference>
<dbReference type="InterPro" id="IPR041664">
    <property type="entry name" value="AAA_16"/>
</dbReference>
<evidence type="ECO:0000256" key="2">
    <source>
        <dbReference type="ARBA" id="ARBA00023012"/>
    </source>
</evidence>
<dbReference type="InterPro" id="IPR001867">
    <property type="entry name" value="OmpR/PhoB-type_DNA-bd"/>
</dbReference>
<dbReference type="GO" id="GO:0006355">
    <property type="term" value="P:regulation of DNA-templated transcription"/>
    <property type="evidence" value="ECO:0007669"/>
    <property type="project" value="InterPro"/>
</dbReference>
<dbReference type="Gene3D" id="1.25.40.10">
    <property type="entry name" value="Tetratricopeptide repeat domain"/>
    <property type="match status" value="2"/>
</dbReference>
<evidence type="ECO:0000256" key="1">
    <source>
        <dbReference type="ARBA" id="ARBA00005820"/>
    </source>
</evidence>
<dbReference type="InterPro" id="IPR036388">
    <property type="entry name" value="WH-like_DNA-bd_sf"/>
</dbReference>
<dbReference type="PANTHER" id="PTHR47691:SF3">
    <property type="entry name" value="HTH-TYPE TRANSCRIPTIONAL REGULATOR RV0890C-RELATED"/>
    <property type="match status" value="1"/>
</dbReference>
<protein>
    <submittedName>
        <fullName evidence="8">AfsR family transcriptional regulator</fullName>
    </submittedName>
</protein>
<dbReference type="PROSITE" id="PS51755">
    <property type="entry name" value="OMPR_PHOB"/>
    <property type="match status" value="1"/>
</dbReference>
<dbReference type="Pfam" id="PF03704">
    <property type="entry name" value="BTAD"/>
    <property type="match status" value="1"/>
</dbReference>
<dbReference type="InterPro" id="IPR058852">
    <property type="entry name" value="HTH_77"/>
</dbReference>
<comment type="caution">
    <text evidence="8">The sequence shown here is derived from an EMBL/GenBank/DDBJ whole genome shotgun (WGS) entry which is preliminary data.</text>
</comment>
<evidence type="ECO:0000256" key="3">
    <source>
        <dbReference type="ARBA" id="ARBA00023015"/>
    </source>
</evidence>
<dbReference type="SUPFAM" id="SSF52540">
    <property type="entry name" value="P-loop containing nucleoside triphosphate hydrolases"/>
    <property type="match status" value="1"/>
</dbReference>
<evidence type="ECO:0000313" key="8">
    <source>
        <dbReference type="EMBL" id="GGO85278.1"/>
    </source>
</evidence>
<reference evidence="8" key="1">
    <citation type="journal article" date="2014" name="Int. J. Syst. Evol. Microbiol.">
        <title>Complete genome sequence of Corynebacterium casei LMG S-19264T (=DSM 44701T), isolated from a smear-ripened cheese.</title>
        <authorList>
            <consortium name="US DOE Joint Genome Institute (JGI-PGF)"/>
            <person name="Walter F."/>
            <person name="Albersmeier A."/>
            <person name="Kalinowski J."/>
            <person name="Ruckert C."/>
        </authorList>
    </citation>
    <scope>NUCLEOTIDE SEQUENCE</scope>
    <source>
        <strain evidence="8">CGMCC 4.7201</strain>
    </source>
</reference>
<dbReference type="InterPro" id="IPR005158">
    <property type="entry name" value="BTAD"/>
</dbReference>
<comment type="similarity">
    <text evidence="1">Belongs to the AfsR/DnrI/RedD regulatory family.</text>
</comment>
<keyword evidence="5" id="KW-0804">Transcription</keyword>
<dbReference type="InterPro" id="IPR027417">
    <property type="entry name" value="P-loop_NTPase"/>
</dbReference>
<dbReference type="Proteomes" id="UP000641932">
    <property type="component" value="Unassembled WGS sequence"/>
</dbReference>
<dbReference type="SMART" id="SM01043">
    <property type="entry name" value="BTAD"/>
    <property type="match status" value="1"/>
</dbReference>
<keyword evidence="2" id="KW-0902">Two-component regulatory system</keyword>